<dbReference type="EMBL" id="SLWL01000012">
    <property type="protein sequence ID" value="TCO11508.1"/>
    <property type="molecule type" value="Genomic_DNA"/>
</dbReference>
<accession>A0A4R2GPL7</accession>
<feature type="region of interest" description="Disordered" evidence="1">
    <location>
        <begin position="141"/>
        <end position="179"/>
    </location>
</feature>
<keyword evidence="3" id="KW-1185">Reference proteome</keyword>
<feature type="compositionally biased region" description="Low complexity" evidence="1">
    <location>
        <begin position="170"/>
        <end position="179"/>
    </location>
</feature>
<reference evidence="2 3" key="1">
    <citation type="submission" date="2019-03" db="EMBL/GenBank/DDBJ databases">
        <title>Genomic Encyclopedia of Type Strains, Phase IV (KMG-IV): sequencing the most valuable type-strain genomes for metagenomic binning, comparative biology and taxonomic classification.</title>
        <authorList>
            <person name="Goeker M."/>
        </authorList>
    </citation>
    <scope>NUCLEOTIDE SEQUENCE [LARGE SCALE GENOMIC DNA]</scope>
    <source>
        <strain evidence="2 3">DSM 22958</strain>
    </source>
</reference>
<gene>
    <name evidence="2" type="ORF">EV666_11296</name>
</gene>
<evidence type="ECO:0000256" key="1">
    <source>
        <dbReference type="SAM" id="MobiDB-lite"/>
    </source>
</evidence>
<evidence type="ECO:0000313" key="3">
    <source>
        <dbReference type="Proteomes" id="UP000294881"/>
    </source>
</evidence>
<dbReference type="RefSeq" id="WP_132008982.1">
    <property type="nucleotide sequence ID" value="NZ_JBHUNN010000002.1"/>
</dbReference>
<proteinExistence type="predicted"/>
<evidence type="ECO:0000313" key="2">
    <source>
        <dbReference type="EMBL" id="TCO11508.1"/>
    </source>
</evidence>
<dbReference type="Proteomes" id="UP000294881">
    <property type="component" value="Unassembled WGS sequence"/>
</dbReference>
<organism evidence="2 3">
    <name type="scientific">Camelimonas lactis</name>
    <dbReference type="NCBI Taxonomy" id="659006"/>
    <lineage>
        <taxon>Bacteria</taxon>
        <taxon>Pseudomonadati</taxon>
        <taxon>Pseudomonadota</taxon>
        <taxon>Alphaproteobacteria</taxon>
        <taxon>Hyphomicrobiales</taxon>
        <taxon>Chelatococcaceae</taxon>
        <taxon>Camelimonas</taxon>
    </lineage>
</organism>
<sequence>MRDTLFLVDSDSKEMRLILQSIAPHPPAALTWQAPSINYGIIDLNNFPNIVKKTDGRRLTEIELRLYGRPSTLDFVRRYLTLRMPDTKIISREPNAEQALKPEDFKGISSGETFPLDALPQTARAKIRSLDQRKLHRFDAKESFPAEPSLPASAAPPAKRGRIERDAESPEASAVGAAADDAYARGYAEGLRFIRNIARSF</sequence>
<feature type="compositionally biased region" description="Low complexity" evidence="1">
    <location>
        <begin position="145"/>
        <end position="158"/>
    </location>
</feature>
<name>A0A4R2GPL7_9HYPH</name>
<comment type="caution">
    <text evidence="2">The sequence shown here is derived from an EMBL/GenBank/DDBJ whole genome shotgun (WGS) entry which is preliminary data.</text>
</comment>
<dbReference type="AlphaFoldDB" id="A0A4R2GPL7"/>
<protein>
    <submittedName>
        <fullName evidence="2">Uncharacterized protein</fullName>
    </submittedName>
</protein>